<organism evidence="5 6">
    <name type="scientific">Propioniciclava tarda</name>
    <dbReference type="NCBI Taxonomy" id="433330"/>
    <lineage>
        <taxon>Bacteria</taxon>
        <taxon>Bacillati</taxon>
        <taxon>Actinomycetota</taxon>
        <taxon>Actinomycetes</taxon>
        <taxon>Propionibacteriales</taxon>
        <taxon>Propionibacteriaceae</taxon>
        <taxon>Propioniciclava</taxon>
    </lineage>
</organism>
<feature type="domain" description="HIT" evidence="4">
    <location>
        <begin position="5"/>
        <end position="111"/>
    </location>
</feature>
<dbReference type="GO" id="GO:0003824">
    <property type="term" value="F:catalytic activity"/>
    <property type="evidence" value="ECO:0007669"/>
    <property type="project" value="InterPro"/>
</dbReference>
<dbReference type="PROSITE" id="PS51084">
    <property type="entry name" value="HIT_2"/>
    <property type="match status" value="1"/>
</dbReference>
<keyword evidence="6" id="KW-1185">Reference proteome</keyword>
<dbReference type="Gene3D" id="3.30.428.10">
    <property type="entry name" value="HIT-like"/>
    <property type="match status" value="1"/>
</dbReference>
<evidence type="ECO:0000256" key="1">
    <source>
        <dbReference type="PIRSR" id="PIRSR601310-1"/>
    </source>
</evidence>
<protein>
    <submittedName>
        <fullName evidence="5">HIT domain-containing protein</fullName>
    </submittedName>
</protein>
<accession>A0A4Q9KJF6</accession>
<dbReference type="EMBL" id="SDMR01000012">
    <property type="protein sequence ID" value="TBT94566.1"/>
    <property type="molecule type" value="Genomic_DNA"/>
</dbReference>
<name>A0A4Q9KJF6_PROTD</name>
<evidence type="ECO:0000256" key="3">
    <source>
        <dbReference type="PROSITE-ProRule" id="PRU00464"/>
    </source>
</evidence>
<sequence length="131" mass="14199">MSDCLFCRIVAGDIPSRQVYAGDDAVAFLDIAPFKRGHTLVVSRQHVSDALADADVLASLAPAITAVGRLLTERLGAQGMNILTNVGEVSGQSVFHLHVHLIPRFQDASGIEAMLTRDDDIDVDEVYRRLV</sequence>
<dbReference type="SUPFAM" id="SSF54197">
    <property type="entry name" value="HIT-like"/>
    <property type="match status" value="1"/>
</dbReference>
<dbReference type="InterPro" id="IPR036265">
    <property type="entry name" value="HIT-like_sf"/>
</dbReference>
<proteinExistence type="predicted"/>
<dbReference type="InterPro" id="IPR011146">
    <property type="entry name" value="HIT-like"/>
</dbReference>
<dbReference type="PANTHER" id="PTHR46648:SF1">
    <property type="entry name" value="ADENOSINE 5'-MONOPHOSPHORAMIDASE HNT1"/>
    <property type="match status" value="1"/>
</dbReference>
<dbReference type="OrthoDB" id="9784774at2"/>
<dbReference type="Pfam" id="PF01230">
    <property type="entry name" value="HIT"/>
    <property type="match status" value="1"/>
</dbReference>
<evidence type="ECO:0000256" key="2">
    <source>
        <dbReference type="PIRSR" id="PIRSR601310-3"/>
    </source>
</evidence>
<evidence type="ECO:0000313" key="5">
    <source>
        <dbReference type="EMBL" id="TBT94566.1"/>
    </source>
</evidence>
<dbReference type="PRINTS" id="PR00332">
    <property type="entry name" value="HISTRIAD"/>
</dbReference>
<dbReference type="PANTHER" id="PTHR46648">
    <property type="entry name" value="HIT FAMILY PROTEIN 1"/>
    <property type="match status" value="1"/>
</dbReference>
<dbReference type="RefSeq" id="WP_131172464.1">
    <property type="nucleotide sequence ID" value="NZ_FXTL01000012.1"/>
</dbReference>
<dbReference type="GO" id="GO:0009117">
    <property type="term" value="P:nucleotide metabolic process"/>
    <property type="evidence" value="ECO:0007669"/>
    <property type="project" value="TreeGrafter"/>
</dbReference>
<evidence type="ECO:0000313" key="6">
    <source>
        <dbReference type="Proteomes" id="UP000291933"/>
    </source>
</evidence>
<feature type="short sequence motif" description="Histidine triad motif" evidence="2 3">
    <location>
        <begin position="96"/>
        <end position="100"/>
    </location>
</feature>
<dbReference type="InterPro" id="IPR019808">
    <property type="entry name" value="Histidine_triad_CS"/>
</dbReference>
<dbReference type="AlphaFoldDB" id="A0A4Q9KJF6"/>
<dbReference type="Proteomes" id="UP000291933">
    <property type="component" value="Unassembled WGS sequence"/>
</dbReference>
<dbReference type="InterPro" id="IPR001310">
    <property type="entry name" value="Histidine_triad_HIT"/>
</dbReference>
<dbReference type="PROSITE" id="PS00892">
    <property type="entry name" value="HIT_1"/>
    <property type="match status" value="1"/>
</dbReference>
<reference evidence="5 6" key="1">
    <citation type="submission" date="2019-01" db="EMBL/GenBank/DDBJ databases">
        <title>Lactibacter flavus gen. nov., sp. nov., a novel bacterium of the family Propionibacteriaceae isolated from raw milk and dairy products.</title>
        <authorList>
            <person name="Huptas C."/>
            <person name="Wenning M."/>
            <person name="Breitenwieser F."/>
            <person name="Doll E."/>
            <person name="Von Neubeck M."/>
            <person name="Busse H.-J."/>
            <person name="Scherer S."/>
        </authorList>
    </citation>
    <scope>NUCLEOTIDE SEQUENCE [LARGE SCALE GENOMIC DNA]</scope>
    <source>
        <strain evidence="5 6">DSM 22130</strain>
    </source>
</reference>
<evidence type="ECO:0000259" key="4">
    <source>
        <dbReference type="PROSITE" id="PS51084"/>
    </source>
</evidence>
<gene>
    <name evidence="5" type="ORF">ET996_10255</name>
</gene>
<comment type="caution">
    <text evidence="5">The sequence shown here is derived from an EMBL/GenBank/DDBJ whole genome shotgun (WGS) entry which is preliminary data.</text>
</comment>
<feature type="active site" description="Tele-AMP-histidine intermediate" evidence="1">
    <location>
        <position position="98"/>
    </location>
</feature>